<evidence type="ECO:0000256" key="10">
    <source>
        <dbReference type="SAM" id="Phobius"/>
    </source>
</evidence>
<dbReference type="PANTHER" id="PTHR12263">
    <property type="entry name" value="VACUOLAR ATP SYNTHASE SUBUNIT H"/>
    <property type="match status" value="1"/>
</dbReference>
<evidence type="ECO:0000313" key="12">
    <source>
        <dbReference type="RefSeq" id="XP_052759463.1"/>
    </source>
</evidence>
<evidence type="ECO:0000256" key="7">
    <source>
        <dbReference type="ARBA" id="ARBA00023065"/>
    </source>
</evidence>
<gene>
    <name evidence="12" type="primary">LOC128202605</name>
</gene>
<dbReference type="Proteomes" id="UP001652740">
    <property type="component" value="Unplaced"/>
</dbReference>
<dbReference type="GeneID" id="128202605"/>
<organism evidence="11 12">
    <name type="scientific">Galleria mellonella</name>
    <name type="common">Greater wax moth</name>
    <dbReference type="NCBI Taxonomy" id="7137"/>
    <lineage>
        <taxon>Eukaryota</taxon>
        <taxon>Metazoa</taxon>
        <taxon>Ecdysozoa</taxon>
        <taxon>Arthropoda</taxon>
        <taxon>Hexapoda</taxon>
        <taxon>Insecta</taxon>
        <taxon>Pterygota</taxon>
        <taxon>Neoptera</taxon>
        <taxon>Endopterygota</taxon>
        <taxon>Lepidoptera</taxon>
        <taxon>Glossata</taxon>
        <taxon>Ditrysia</taxon>
        <taxon>Pyraloidea</taxon>
        <taxon>Pyralidae</taxon>
        <taxon>Galleriinae</taxon>
        <taxon>Galleria</taxon>
    </lineage>
</organism>
<feature type="region of interest" description="Disordered" evidence="9">
    <location>
        <begin position="1"/>
        <end position="25"/>
    </location>
</feature>
<feature type="transmembrane region" description="Helical" evidence="10">
    <location>
        <begin position="38"/>
        <end position="58"/>
    </location>
</feature>
<evidence type="ECO:0000256" key="1">
    <source>
        <dbReference type="ARBA" id="ARBA00004127"/>
    </source>
</evidence>
<reference evidence="12" key="1">
    <citation type="submission" date="2025-08" db="UniProtKB">
        <authorList>
            <consortium name="RefSeq"/>
        </authorList>
    </citation>
    <scope>IDENTIFICATION</scope>
    <source>
        <tissue evidence="12">Whole larvae</tissue>
    </source>
</reference>
<dbReference type="PANTHER" id="PTHR12263:SF0">
    <property type="entry name" value="V-TYPE PROTON ATPASE SUBUNIT"/>
    <property type="match status" value="1"/>
</dbReference>
<proteinExistence type="inferred from homology"/>
<keyword evidence="6 10" id="KW-1133">Transmembrane helix</keyword>
<sequence>MPKEIKSGEINSKPSFLSDVPGAPLPRSNNVKSSNLHMPIYILTAVFAIIFIIGPLLVRKGPNKEIVRCSIMLTAFSMWIFWVTVYIGQINPLMGPRLNNTTLAWIAHAWGKPAKSVVNGR</sequence>
<evidence type="ECO:0000256" key="4">
    <source>
        <dbReference type="ARBA" id="ARBA00022692"/>
    </source>
</evidence>
<evidence type="ECO:0000313" key="11">
    <source>
        <dbReference type="Proteomes" id="UP001652740"/>
    </source>
</evidence>
<dbReference type="InterPro" id="IPR008389">
    <property type="entry name" value="ATPase_V0-cplx_e1/e2_su"/>
</dbReference>
<keyword evidence="8 10" id="KW-0472">Membrane</keyword>
<evidence type="ECO:0000256" key="9">
    <source>
        <dbReference type="SAM" id="MobiDB-lite"/>
    </source>
</evidence>
<evidence type="ECO:0000256" key="6">
    <source>
        <dbReference type="ARBA" id="ARBA00022989"/>
    </source>
</evidence>
<keyword evidence="7" id="KW-0406">Ion transport</keyword>
<evidence type="ECO:0000256" key="3">
    <source>
        <dbReference type="ARBA" id="ARBA00022448"/>
    </source>
</evidence>
<dbReference type="RefSeq" id="XP_052759463.1">
    <property type="nucleotide sequence ID" value="XM_052903503.1"/>
</dbReference>
<comment type="similarity">
    <text evidence="2">Belongs to the V-ATPase e1/e2 subunit family.</text>
</comment>
<keyword evidence="4 10" id="KW-0812">Transmembrane</keyword>
<feature type="transmembrane region" description="Helical" evidence="10">
    <location>
        <begin position="70"/>
        <end position="88"/>
    </location>
</feature>
<evidence type="ECO:0000256" key="5">
    <source>
        <dbReference type="ARBA" id="ARBA00022781"/>
    </source>
</evidence>
<evidence type="ECO:0000256" key="2">
    <source>
        <dbReference type="ARBA" id="ARBA00008328"/>
    </source>
</evidence>
<keyword evidence="5" id="KW-0375">Hydrogen ion transport</keyword>
<comment type="subcellular location">
    <subcellularLocation>
        <location evidence="1">Endomembrane system</location>
        <topology evidence="1">Multi-pass membrane protein</topology>
    </subcellularLocation>
</comment>
<evidence type="ECO:0000256" key="8">
    <source>
        <dbReference type="ARBA" id="ARBA00023136"/>
    </source>
</evidence>
<dbReference type="Pfam" id="PF05493">
    <property type="entry name" value="ATP_synt_H"/>
    <property type="match status" value="1"/>
</dbReference>
<accession>A0ABM3N7B3</accession>
<keyword evidence="11" id="KW-1185">Reference proteome</keyword>
<keyword evidence="3" id="KW-0813">Transport</keyword>
<name>A0ABM3N7B3_GALME</name>
<protein>
    <submittedName>
        <fullName evidence="12">V-type proton ATPase subunit e-like</fullName>
    </submittedName>
</protein>